<reference evidence="2" key="1">
    <citation type="submission" date="2016-10" db="EMBL/GenBank/DDBJ databases">
        <authorList>
            <person name="Varghese N."/>
            <person name="Submissions S."/>
        </authorList>
    </citation>
    <scope>NUCLEOTIDE SEQUENCE [LARGE SCALE GENOMIC DNA]</scope>
    <source>
        <strain evidence="2">DSM 15310</strain>
    </source>
</reference>
<dbReference type="Gene3D" id="1.10.30.50">
    <property type="match status" value="1"/>
</dbReference>
<organism evidence="1 2">
    <name type="scientific">Hymenobacter actinosclerus</name>
    <dbReference type="NCBI Taxonomy" id="82805"/>
    <lineage>
        <taxon>Bacteria</taxon>
        <taxon>Pseudomonadati</taxon>
        <taxon>Bacteroidota</taxon>
        <taxon>Cytophagia</taxon>
        <taxon>Cytophagales</taxon>
        <taxon>Hymenobacteraceae</taxon>
        <taxon>Hymenobacter</taxon>
    </lineage>
</organism>
<dbReference type="STRING" id="82805.SAMN04487998_1126"/>
<evidence type="ECO:0000313" key="2">
    <source>
        <dbReference type="Proteomes" id="UP000198697"/>
    </source>
</evidence>
<dbReference type="OrthoDB" id="5918473at2"/>
<dbReference type="Proteomes" id="UP000198697">
    <property type="component" value="Unassembled WGS sequence"/>
</dbReference>
<dbReference type="AlphaFoldDB" id="A0A1I0BN16"/>
<proteinExistence type="predicted"/>
<dbReference type="RefSeq" id="WP_092769171.1">
    <property type="nucleotide sequence ID" value="NZ_FOHS01000001.1"/>
</dbReference>
<evidence type="ECO:0000313" key="1">
    <source>
        <dbReference type="EMBL" id="SET08078.1"/>
    </source>
</evidence>
<gene>
    <name evidence="1" type="ORF">SAMN04487998_1126</name>
</gene>
<dbReference type="EMBL" id="FOHS01000001">
    <property type="protein sequence ID" value="SET08078.1"/>
    <property type="molecule type" value="Genomic_DNA"/>
</dbReference>
<keyword evidence="2" id="KW-1185">Reference proteome</keyword>
<protein>
    <submittedName>
        <fullName evidence="1">TIGR02646 family protein</fullName>
    </submittedName>
</protein>
<accession>A0A1I0BN16</accession>
<sequence length="273" mass="31182">MIQVTKSAAVPAVLSRRGPRHQRQLEQLYAADPAACQVPDNTVLKSHDGIYNDASVKQQLRLDQHKKCCYCESIFTDTSYGDVEHFRPKAGYQQISKAPLQKPGYYWLAYDWTNLLFSCQLCNQEYKGNYFPLRDPTTRAQSHTDNLAREQPLLLHPVLDNPEAHLTFVKDAIKPLNERGEASIEAFGLDRPDLVKSRLDHLRGLLYVRIVGAFKFTLPLEEREQEFLTELRLSVTEGRAEADNARQLWREAALDSAEYAGMVRANFPHLPRA</sequence>
<name>A0A1I0BN16_9BACT</name>